<proteinExistence type="predicted"/>
<feature type="domain" description="CCHC-type" evidence="3">
    <location>
        <begin position="126"/>
        <end position="140"/>
    </location>
</feature>
<dbReference type="InterPro" id="IPR012677">
    <property type="entry name" value="Nucleotide-bd_a/b_plait_sf"/>
</dbReference>
<dbReference type="GO" id="GO:0008270">
    <property type="term" value="F:zinc ion binding"/>
    <property type="evidence" value="ECO:0007669"/>
    <property type="project" value="UniProtKB-KW"/>
</dbReference>
<dbReference type="InterPro" id="IPR001878">
    <property type="entry name" value="Znf_CCHC"/>
</dbReference>
<sequence>MNKSVVMFVDDVSKAEAVVLNGVVVNRTLVKVFPLSTPARRVILSNVPPFIDDEELCTLLSRFGKVVSSVKMLPTGCKDPELRHIYSYRRQAFMILNKRDEDLNVIFKTKFNGEEYTIYATSGSLFGCGQEGHLARNCPEEQAAGEQETGTVAENNQEREQGENKQDRGEDNTQTEDQEENKQQETTTESEEGRKDTEIEINHMESENEQSQGDMNKDTENSTQLANSQNTEECEGTDMTVDDSVFTPVRS</sequence>
<evidence type="ECO:0000256" key="1">
    <source>
        <dbReference type="PROSITE-ProRule" id="PRU00047"/>
    </source>
</evidence>
<evidence type="ECO:0000256" key="2">
    <source>
        <dbReference type="SAM" id="MobiDB-lite"/>
    </source>
</evidence>
<gene>
    <name evidence="4" type="ORF">QTP70_010294</name>
</gene>
<dbReference type="Gene3D" id="3.30.70.330">
    <property type="match status" value="1"/>
</dbReference>
<dbReference type="PROSITE" id="PS50158">
    <property type="entry name" value="ZF_CCHC"/>
    <property type="match status" value="1"/>
</dbReference>
<reference evidence="4" key="1">
    <citation type="submission" date="2023-06" db="EMBL/GenBank/DDBJ databases">
        <title>Male Hemibagrus guttatus genome.</title>
        <authorList>
            <person name="Bian C."/>
        </authorList>
    </citation>
    <scope>NUCLEOTIDE SEQUENCE</scope>
    <source>
        <strain evidence="4">Male_cb2023</strain>
        <tissue evidence="4">Muscle</tissue>
    </source>
</reference>
<feature type="compositionally biased region" description="Basic and acidic residues" evidence="2">
    <location>
        <begin position="191"/>
        <end position="206"/>
    </location>
</feature>
<dbReference type="Proteomes" id="UP001274896">
    <property type="component" value="Unassembled WGS sequence"/>
</dbReference>
<protein>
    <recommendedName>
        <fullName evidence="3">CCHC-type domain-containing protein</fullName>
    </recommendedName>
</protein>
<organism evidence="4 5">
    <name type="scientific">Hemibagrus guttatus</name>
    <dbReference type="NCBI Taxonomy" id="175788"/>
    <lineage>
        <taxon>Eukaryota</taxon>
        <taxon>Metazoa</taxon>
        <taxon>Chordata</taxon>
        <taxon>Craniata</taxon>
        <taxon>Vertebrata</taxon>
        <taxon>Euteleostomi</taxon>
        <taxon>Actinopterygii</taxon>
        <taxon>Neopterygii</taxon>
        <taxon>Teleostei</taxon>
        <taxon>Ostariophysi</taxon>
        <taxon>Siluriformes</taxon>
        <taxon>Bagridae</taxon>
        <taxon>Hemibagrus</taxon>
    </lineage>
</organism>
<feature type="compositionally biased region" description="Basic and acidic residues" evidence="2">
    <location>
        <begin position="156"/>
        <end position="171"/>
    </location>
</feature>
<dbReference type="CDD" id="cd00590">
    <property type="entry name" value="RRM_SF"/>
    <property type="match status" value="1"/>
</dbReference>
<dbReference type="AlphaFoldDB" id="A0AAE0UIX3"/>
<comment type="caution">
    <text evidence="4">The sequence shown here is derived from an EMBL/GenBank/DDBJ whole genome shotgun (WGS) entry which is preliminary data.</text>
</comment>
<keyword evidence="1" id="KW-0863">Zinc-finger</keyword>
<feature type="compositionally biased region" description="Polar residues" evidence="2">
    <location>
        <begin position="221"/>
        <end position="231"/>
    </location>
</feature>
<keyword evidence="5" id="KW-1185">Reference proteome</keyword>
<keyword evidence="1" id="KW-0479">Metal-binding</keyword>
<dbReference type="Pfam" id="PF00098">
    <property type="entry name" value="zf-CCHC"/>
    <property type="match status" value="1"/>
</dbReference>
<dbReference type="Gene3D" id="4.10.60.10">
    <property type="entry name" value="Zinc finger, CCHC-type"/>
    <property type="match status" value="1"/>
</dbReference>
<name>A0AAE0UIX3_9TELE</name>
<evidence type="ECO:0000259" key="3">
    <source>
        <dbReference type="PROSITE" id="PS50158"/>
    </source>
</evidence>
<evidence type="ECO:0000313" key="5">
    <source>
        <dbReference type="Proteomes" id="UP001274896"/>
    </source>
</evidence>
<feature type="region of interest" description="Disordered" evidence="2">
    <location>
        <begin position="140"/>
        <end position="251"/>
    </location>
</feature>
<keyword evidence="1" id="KW-0862">Zinc</keyword>
<dbReference type="EMBL" id="JAUCMX010000029">
    <property type="protein sequence ID" value="KAK3507213.1"/>
    <property type="molecule type" value="Genomic_DNA"/>
</dbReference>
<dbReference type="GO" id="GO:0003676">
    <property type="term" value="F:nucleic acid binding"/>
    <property type="evidence" value="ECO:0007669"/>
    <property type="project" value="InterPro"/>
</dbReference>
<dbReference type="InterPro" id="IPR035979">
    <property type="entry name" value="RBD_domain_sf"/>
</dbReference>
<accession>A0AAE0UIX3</accession>
<dbReference type="SUPFAM" id="SSF54928">
    <property type="entry name" value="RNA-binding domain, RBD"/>
    <property type="match status" value="1"/>
</dbReference>
<evidence type="ECO:0000313" key="4">
    <source>
        <dbReference type="EMBL" id="KAK3507213.1"/>
    </source>
</evidence>